<comment type="caution">
    <text evidence="2">The sequence shown here is derived from an EMBL/GenBank/DDBJ whole genome shotgun (WGS) entry which is preliminary data.</text>
</comment>
<reference evidence="2 3" key="1">
    <citation type="submission" date="2019-03" db="EMBL/GenBank/DDBJ databases">
        <authorList>
            <person name="Kim M.K.M."/>
        </authorList>
    </citation>
    <scope>NUCLEOTIDE SEQUENCE [LARGE SCALE GENOMIC DNA]</scope>
    <source>
        <strain evidence="2 3">18JY21-1</strain>
    </source>
</reference>
<feature type="coiled-coil region" evidence="1">
    <location>
        <begin position="141"/>
        <end position="168"/>
    </location>
</feature>
<dbReference type="RefSeq" id="WP_132419965.1">
    <property type="nucleotide sequence ID" value="NZ_SKFG01000030.1"/>
</dbReference>
<dbReference type="Proteomes" id="UP000295418">
    <property type="component" value="Unassembled WGS sequence"/>
</dbReference>
<accession>A0A4R4E4I8</accession>
<evidence type="ECO:0008006" key="4">
    <source>
        <dbReference type="Google" id="ProtNLM"/>
    </source>
</evidence>
<keyword evidence="3" id="KW-1185">Reference proteome</keyword>
<dbReference type="InterPro" id="IPR017642">
    <property type="entry name" value="DNA_S_mod_DndB"/>
</dbReference>
<organism evidence="2 3">
    <name type="scientific">Paenibacillus albiflavus</name>
    <dbReference type="NCBI Taxonomy" id="2545760"/>
    <lineage>
        <taxon>Bacteria</taxon>
        <taxon>Bacillati</taxon>
        <taxon>Bacillota</taxon>
        <taxon>Bacilli</taxon>
        <taxon>Bacillales</taxon>
        <taxon>Paenibacillaceae</taxon>
        <taxon>Paenibacillus</taxon>
    </lineage>
</organism>
<dbReference type="EMBL" id="SKFG01000030">
    <property type="protein sequence ID" value="TCZ73763.1"/>
    <property type="molecule type" value="Genomic_DNA"/>
</dbReference>
<gene>
    <name evidence="2" type="ORF">E0485_20645</name>
</gene>
<dbReference type="Pfam" id="PF14072">
    <property type="entry name" value="DndB"/>
    <property type="match status" value="1"/>
</dbReference>
<name>A0A4R4E4I8_9BACL</name>
<proteinExistence type="predicted"/>
<evidence type="ECO:0000313" key="2">
    <source>
        <dbReference type="EMBL" id="TCZ73763.1"/>
    </source>
</evidence>
<dbReference type="CDD" id="cd16414">
    <property type="entry name" value="dndB_like"/>
    <property type="match status" value="1"/>
</dbReference>
<sequence>MEGLHLKMSIYPLCDKFGLTTVALKVRDLLDYTTIDPMVQRKLSLMQRRKIANYLQERELDQVFFGPVTLSMRDVDSLAWDVDGAEQQSYVLKQGSKLSILDGQHRILALGYVGEQMLREVRRYTRKLTVLRLKQRKEPLEASIQSELDDLQALVESLEQRRLALMETELAVQIYIGLNEEEEKQLFGDINSKVQLVSKELGHSFDSVDPINLVIQQVADHHSLLKEAGIEKRNSLTSFNKNFTCYSWLYSVATMLFSGRMQPSYELMRNIRKDLPFYVEVLHQFYSRLIPLMPEQPGLSQYTSANRVMQESIALYANHFLFQDGEYNEDWTECLRILDGFDWTHRNEELFYIFGMQDNGKLNLIHEKSLRKHTKLLKFFMEGLEEPGEDLTDLTSLA</sequence>
<dbReference type="OrthoDB" id="2514976at2"/>
<evidence type="ECO:0000256" key="1">
    <source>
        <dbReference type="SAM" id="Coils"/>
    </source>
</evidence>
<keyword evidence="1" id="KW-0175">Coiled coil</keyword>
<protein>
    <recommendedName>
        <fullName evidence="4">DGQHR domain-containing protein</fullName>
    </recommendedName>
</protein>
<dbReference type="AlphaFoldDB" id="A0A4R4E4I8"/>
<evidence type="ECO:0000313" key="3">
    <source>
        <dbReference type="Proteomes" id="UP000295418"/>
    </source>
</evidence>